<proteinExistence type="predicted"/>
<accession>X1HBJ4</accession>
<feature type="non-terminal residue" evidence="1">
    <location>
        <position position="151"/>
    </location>
</feature>
<comment type="caution">
    <text evidence="1">The sequence shown here is derived from an EMBL/GenBank/DDBJ whole genome shotgun (WGS) entry which is preliminary data.</text>
</comment>
<gene>
    <name evidence="1" type="ORF">S03H2_39759</name>
</gene>
<evidence type="ECO:0000313" key="1">
    <source>
        <dbReference type="EMBL" id="GAH51224.1"/>
    </source>
</evidence>
<sequence length="151" mass="15727">MGRRKTVPVVGAGIMWNALTADYGDPGSYGLAVEDILVDTGATLPGLLAAIEAFLNPEIADILADVTGLAGAVMRGTDGVDTAAMRGTDSALLAANYNQLSKGLAEHGVVLSRAYAVLASETYADLLDIEGTGYLTGIWLAIHEENTLRFD</sequence>
<reference evidence="1" key="1">
    <citation type="journal article" date="2014" name="Front. Microbiol.">
        <title>High frequency of phylogenetically diverse reductive dehalogenase-homologous genes in deep subseafloor sedimentary metagenomes.</title>
        <authorList>
            <person name="Kawai M."/>
            <person name="Futagami T."/>
            <person name="Toyoda A."/>
            <person name="Takaki Y."/>
            <person name="Nishi S."/>
            <person name="Hori S."/>
            <person name="Arai W."/>
            <person name="Tsubouchi T."/>
            <person name="Morono Y."/>
            <person name="Uchiyama I."/>
            <person name="Ito T."/>
            <person name="Fujiyama A."/>
            <person name="Inagaki F."/>
            <person name="Takami H."/>
        </authorList>
    </citation>
    <scope>NUCLEOTIDE SEQUENCE</scope>
    <source>
        <strain evidence="1">Expedition CK06-06</strain>
    </source>
</reference>
<dbReference type="AlphaFoldDB" id="X1HBJ4"/>
<name>X1HBJ4_9ZZZZ</name>
<organism evidence="1">
    <name type="scientific">marine sediment metagenome</name>
    <dbReference type="NCBI Taxonomy" id="412755"/>
    <lineage>
        <taxon>unclassified sequences</taxon>
        <taxon>metagenomes</taxon>
        <taxon>ecological metagenomes</taxon>
    </lineage>
</organism>
<protein>
    <submittedName>
        <fullName evidence="1">Uncharacterized protein</fullName>
    </submittedName>
</protein>
<dbReference type="EMBL" id="BARU01024608">
    <property type="protein sequence ID" value="GAH51224.1"/>
    <property type="molecule type" value="Genomic_DNA"/>
</dbReference>